<proteinExistence type="predicted"/>
<gene>
    <name evidence="1" type="ORF">RSA13_11985</name>
</gene>
<organism evidence="1 2">
    <name type="scientific">Pantoea stewartii</name>
    <dbReference type="NCBI Taxonomy" id="66269"/>
    <lineage>
        <taxon>Bacteria</taxon>
        <taxon>Pseudomonadati</taxon>
        <taxon>Pseudomonadota</taxon>
        <taxon>Gammaproteobacteria</taxon>
        <taxon>Enterobacterales</taxon>
        <taxon>Erwiniaceae</taxon>
        <taxon>Pantoea</taxon>
    </lineage>
</organism>
<dbReference type="Proteomes" id="UP000072520">
    <property type="component" value="Unassembled WGS sequence"/>
</dbReference>
<name>A0AB34VEJ0_9GAMM</name>
<dbReference type="AlphaFoldDB" id="A0AB34VEJ0"/>
<accession>A0AB34VEJ0</accession>
<comment type="caution">
    <text evidence="1">The sequence shown here is derived from an EMBL/GenBank/DDBJ whole genome shotgun (WGS) entry which is preliminary data.</text>
</comment>
<reference evidence="1 2" key="1">
    <citation type="journal article" date="2016" name="Front. Microbiol.">
        <title>Genomic Resource of Rice Seed Associated Bacteria.</title>
        <authorList>
            <person name="Midha S."/>
            <person name="Bansal K."/>
            <person name="Sharma S."/>
            <person name="Kumar N."/>
            <person name="Patil P.P."/>
            <person name="Chaudhry V."/>
            <person name="Patil P.B."/>
        </authorList>
    </citation>
    <scope>NUCLEOTIDE SEQUENCE [LARGE SCALE GENOMIC DNA]</scope>
    <source>
        <strain evidence="1 2">RSA13</strain>
    </source>
</reference>
<dbReference type="EMBL" id="LDSI01000017">
    <property type="protein sequence ID" value="KTS96829.1"/>
    <property type="molecule type" value="Genomic_DNA"/>
</dbReference>
<evidence type="ECO:0000313" key="1">
    <source>
        <dbReference type="EMBL" id="KTS96829.1"/>
    </source>
</evidence>
<evidence type="ECO:0000313" key="2">
    <source>
        <dbReference type="Proteomes" id="UP000072520"/>
    </source>
</evidence>
<sequence>MSRTVQIKSPLSASHAEARFDNGSSEKMTFDEFRQRWRLLRDSNRNPALRYFNHQNNDFKFCVLTLVNRDWPGSFRQEDIGKPFECFDQLRRERIIMAMNKLARWGKILPRQFSTADCFLPE</sequence>
<dbReference type="RefSeq" id="WP_058702757.1">
    <property type="nucleotide sequence ID" value="NZ_CP099540.1"/>
</dbReference>
<protein>
    <submittedName>
        <fullName evidence="1">Uncharacterized protein</fullName>
    </submittedName>
</protein>